<comment type="subcellular location">
    <subcellularLocation>
        <location evidence="7">Cytoplasm</location>
    </subcellularLocation>
</comment>
<keyword evidence="4 7" id="KW-0418">Kinase</keyword>
<feature type="binding site" evidence="7">
    <location>
        <position position="135"/>
    </location>
    <ligand>
        <name>substrate</name>
    </ligand>
</feature>
<dbReference type="PANTHER" id="PTHR21087:SF16">
    <property type="entry name" value="SHIKIMATE KINASE 1, CHLOROPLASTIC"/>
    <property type="match status" value="1"/>
</dbReference>
<gene>
    <name evidence="7" type="primary">aroK</name>
    <name evidence="8" type="ORF">E4634_11960</name>
</gene>
<accession>A0A4Z0M123</accession>
<comment type="pathway">
    <text evidence="7">Metabolic intermediate biosynthesis; chorismate biosynthesis; chorismate from D-erythrose 4-phosphate and phosphoenolpyruvate: step 5/7.</text>
</comment>
<dbReference type="EC" id="2.7.1.71" evidence="7"/>
<comment type="subunit">
    <text evidence="7">Monomer.</text>
</comment>
<keyword evidence="6 7" id="KW-0057">Aromatic amino acid biosynthesis</keyword>
<feature type="binding site" evidence="7">
    <location>
        <position position="59"/>
    </location>
    <ligand>
        <name>substrate</name>
    </ligand>
</feature>
<dbReference type="GO" id="GO:0005524">
    <property type="term" value="F:ATP binding"/>
    <property type="evidence" value="ECO:0007669"/>
    <property type="project" value="UniProtKB-UniRule"/>
</dbReference>
<dbReference type="GO" id="GO:0009073">
    <property type="term" value="P:aromatic amino acid family biosynthetic process"/>
    <property type="evidence" value="ECO:0007669"/>
    <property type="project" value="UniProtKB-KW"/>
</dbReference>
<evidence type="ECO:0000256" key="3">
    <source>
        <dbReference type="ARBA" id="ARBA00022741"/>
    </source>
</evidence>
<evidence type="ECO:0000256" key="5">
    <source>
        <dbReference type="ARBA" id="ARBA00022840"/>
    </source>
</evidence>
<dbReference type="GO" id="GO:0000287">
    <property type="term" value="F:magnesium ion binding"/>
    <property type="evidence" value="ECO:0007669"/>
    <property type="project" value="UniProtKB-UniRule"/>
</dbReference>
<dbReference type="Pfam" id="PF01202">
    <property type="entry name" value="SKI"/>
    <property type="match status" value="1"/>
</dbReference>
<keyword evidence="7" id="KW-0460">Magnesium</keyword>
<comment type="cofactor">
    <cofactor evidence="7">
        <name>Mg(2+)</name>
        <dbReference type="ChEBI" id="CHEBI:18420"/>
    </cofactor>
    <text evidence="7">Binds 1 Mg(2+) ion per subunit.</text>
</comment>
<dbReference type="SUPFAM" id="SSF52540">
    <property type="entry name" value="P-loop containing nucleoside triphosphate hydrolases"/>
    <property type="match status" value="1"/>
</dbReference>
<keyword evidence="9" id="KW-1185">Reference proteome</keyword>
<comment type="caution">
    <text evidence="8">The sequence shown here is derived from an EMBL/GenBank/DDBJ whole genome shotgun (WGS) entry which is preliminary data.</text>
</comment>
<dbReference type="CDD" id="cd00464">
    <property type="entry name" value="SK"/>
    <property type="match status" value="1"/>
</dbReference>
<name>A0A4Z0M123_9GAMM</name>
<evidence type="ECO:0000313" key="8">
    <source>
        <dbReference type="EMBL" id="TGD72995.1"/>
    </source>
</evidence>
<dbReference type="InterPro" id="IPR027417">
    <property type="entry name" value="P-loop_NTPase"/>
</dbReference>
<keyword evidence="7" id="KW-0479">Metal-binding</keyword>
<dbReference type="PRINTS" id="PR01100">
    <property type="entry name" value="SHIKIMTKNASE"/>
</dbReference>
<feature type="binding site" evidence="7">
    <location>
        <begin position="13"/>
        <end position="18"/>
    </location>
    <ligand>
        <name>ATP</name>
        <dbReference type="ChEBI" id="CHEBI:30616"/>
    </ligand>
</feature>
<dbReference type="EMBL" id="SRLE01000008">
    <property type="protein sequence ID" value="TGD72995.1"/>
    <property type="molecule type" value="Genomic_DNA"/>
</dbReference>
<keyword evidence="2 7" id="KW-0808">Transferase</keyword>
<dbReference type="GO" id="GO:0008652">
    <property type="term" value="P:amino acid biosynthetic process"/>
    <property type="evidence" value="ECO:0007669"/>
    <property type="project" value="UniProtKB-KW"/>
</dbReference>
<evidence type="ECO:0000313" key="9">
    <source>
        <dbReference type="Proteomes" id="UP000298050"/>
    </source>
</evidence>
<evidence type="ECO:0000256" key="1">
    <source>
        <dbReference type="ARBA" id="ARBA00022605"/>
    </source>
</evidence>
<comment type="function">
    <text evidence="7">Catalyzes the specific phosphorylation of the 3-hydroxyl group of shikimic acid using ATP as a cosubstrate.</text>
</comment>
<dbReference type="Proteomes" id="UP000298050">
    <property type="component" value="Unassembled WGS sequence"/>
</dbReference>
<keyword evidence="3 7" id="KW-0547">Nucleotide-binding</keyword>
<evidence type="ECO:0000256" key="7">
    <source>
        <dbReference type="HAMAP-Rule" id="MF_00109"/>
    </source>
</evidence>
<dbReference type="AlphaFoldDB" id="A0A4Z0M123"/>
<dbReference type="OrthoDB" id="9800332at2"/>
<dbReference type="GO" id="GO:0005829">
    <property type="term" value="C:cytosol"/>
    <property type="evidence" value="ECO:0007669"/>
    <property type="project" value="TreeGrafter"/>
</dbReference>
<dbReference type="InterPro" id="IPR031322">
    <property type="entry name" value="Shikimate/glucono_kinase"/>
</dbReference>
<dbReference type="PANTHER" id="PTHR21087">
    <property type="entry name" value="SHIKIMATE KINASE"/>
    <property type="match status" value="1"/>
</dbReference>
<evidence type="ECO:0000256" key="6">
    <source>
        <dbReference type="ARBA" id="ARBA00023141"/>
    </source>
</evidence>
<dbReference type="HAMAP" id="MF_00109">
    <property type="entry name" value="Shikimate_kinase"/>
    <property type="match status" value="1"/>
</dbReference>
<evidence type="ECO:0000256" key="4">
    <source>
        <dbReference type="ARBA" id="ARBA00022777"/>
    </source>
</evidence>
<dbReference type="Gene3D" id="3.40.50.300">
    <property type="entry name" value="P-loop containing nucleotide triphosphate hydrolases"/>
    <property type="match status" value="1"/>
</dbReference>
<protein>
    <recommendedName>
        <fullName evidence="7">Shikimate kinase</fullName>
        <shortName evidence="7">SK</shortName>
        <ecNumber evidence="7">2.7.1.71</ecNumber>
    </recommendedName>
</protein>
<dbReference type="UniPathway" id="UPA00053">
    <property type="reaction ID" value="UER00088"/>
</dbReference>
<comment type="similarity">
    <text evidence="7">Belongs to the shikimate kinase family.</text>
</comment>
<reference evidence="8 9" key="1">
    <citation type="submission" date="2019-04" db="EMBL/GenBank/DDBJ databases">
        <title>Taxonomy of novel Haliea sp. from mangrove soil of West Coast of India.</title>
        <authorList>
            <person name="Verma A."/>
            <person name="Kumar P."/>
            <person name="Krishnamurthi S."/>
        </authorList>
    </citation>
    <scope>NUCLEOTIDE SEQUENCE [LARGE SCALE GENOMIC DNA]</scope>
    <source>
        <strain evidence="8 9">SAOS-164</strain>
    </source>
</reference>
<keyword evidence="5 7" id="KW-0067">ATP-binding</keyword>
<dbReference type="RefSeq" id="WP_135444187.1">
    <property type="nucleotide sequence ID" value="NZ_SRLE01000008.1"/>
</dbReference>
<feature type="binding site" evidence="7">
    <location>
        <position position="35"/>
    </location>
    <ligand>
        <name>substrate</name>
    </ligand>
</feature>
<proteinExistence type="inferred from homology"/>
<feature type="binding site" evidence="7">
    <location>
        <position position="80"/>
    </location>
    <ligand>
        <name>substrate</name>
    </ligand>
</feature>
<feature type="binding site" evidence="7">
    <location>
        <position position="17"/>
    </location>
    <ligand>
        <name>Mg(2+)</name>
        <dbReference type="ChEBI" id="CHEBI:18420"/>
    </ligand>
</feature>
<dbReference type="GO" id="GO:0004765">
    <property type="term" value="F:shikimate kinase activity"/>
    <property type="evidence" value="ECO:0007669"/>
    <property type="project" value="UniProtKB-UniRule"/>
</dbReference>
<comment type="catalytic activity">
    <reaction evidence="7">
        <text>shikimate + ATP = 3-phosphoshikimate + ADP + H(+)</text>
        <dbReference type="Rhea" id="RHEA:13121"/>
        <dbReference type="ChEBI" id="CHEBI:15378"/>
        <dbReference type="ChEBI" id="CHEBI:30616"/>
        <dbReference type="ChEBI" id="CHEBI:36208"/>
        <dbReference type="ChEBI" id="CHEBI:145989"/>
        <dbReference type="ChEBI" id="CHEBI:456216"/>
        <dbReference type="EC" id="2.7.1.71"/>
    </reaction>
</comment>
<dbReference type="InterPro" id="IPR000623">
    <property type="entry name" value="Shikimate_kinase/TSH1"/>
</dbReference>
<evidence type="ECO:0000256" key="2">
    <source>
        <dbReference type="ARBA" id="ARBA00022679"/>
    </source>
</evidence>
<dbReference type="GO" id="GO:0009423">
    <property type="term" value="P:chorismate biosynthetic process"/>
    <property type="evidence" value="ECO:0007669"/>
    <property type="project" value="UniProtKB-UniRule"/>
</dbReference>
<keyword evidence="7" id="KW-0963">Cytoplasm</keyword>
<keyword evidence="1 7" id="KW-0028">Amino-acid biosynthesis</keyword>
<comment type="caution">
    <text evidence="7">Lacks conserved residue(s) required for the propagation of feature annotation.</text>
</comment>
<sequence length="178" mass="19097">MYSDSISLIGMPGAGKSSVGVLLAKLTGLRFLDTDLDIQVREGASLEDILQGRGYRYLRQVEEAVLLEIDLNQAVIATGGSVVYSEAAMARLHALGPVVYLRADLDTLEARVASAPPRGIANDTGQGYAEVFAERTPLYERHADLTVTVDAASGQPEDVAARIVQLLSNTPRTRPDTQ</sequence>
<organism evidence="8 9">
    <name type="scientific">Mangrovimicrobium sediminis</name>
    <dbReference type="NCBI Taxonomy" id="2562682"/>
    <lineage>
        <taxon>Bacteria</taxon>
        <taxon>Pseudomonadati</taxon>
        <taxon>Pseudomonadota</taxon>
        <taxon>Gammaproteobacteria</taxon>
        <taxon>Cellvibrionales</taxon>
        <taxon>Halieaceae</taxon>
        <taxon>Mangrovimicrobium</taxon>
    </lineage>
</organism>